<protein>
    <submittedName>
        <fullName evidence="2">Uncharacterized protein</fullName>
    </submittedName>
</protein>
<comment type="caution">
    <text evidence="2">The sequence shown here is derived from an EMBL/GenBank/DDBJ whole genome shotgun (WGS) entry which is preliminary data.</text>
</comment>
<organism evidence="2 3">
    <name type="scientific">Mauremys mutica</name>
    <name type="common">yellowpond turtle</name>
    <dbReference type="NCBI Taxonomy" id="74926"/>
    <lineage>
        <taxon>Eukaryota</taxon>
        <taxon>Metazoa</taxon>
        <taxon>Chordata</taxon>
        <taxon>Craniata</taxon>
        <taxon>Vertebrata</taxon>
        <taxon>Euteleostomi</taxon>
        <taxon>Archelosauria</taxon>
        <taxon>Testudinata</taxon>
        <taxon>Testudines</taxon>
        <taxon>Cryptodira</taxon>
        <taxon>Durocryptodira</taxon>
        <taxon>Testudinoidea</taxon>
        <taxon>Geoemydidae</taxon>
        <taxon>Geoemydinae</taxon>
        <taxon>Mauremys</taxon>
    </lineage>
</organism>
<proteinExistence type="predicted"/>
<evidence type="ECO:0000313" key="2">
    <source>
        <dbReference type="EMBL" id="KAH1176117.1"/>
    </source>
</evidence>
<evidence type="ECO:0000256" key="1">
    <source>
        <dbReference type="SAM" id="MobiDB-lite"/>
    </source>
</evidence>
<evidence type="ECO:0000313" key="3">
    <source>
        <dbReference type="Proteomes" id="UP000827986"/>
    </source>
</evidence>
<name>A0A9D3XAW0_9SAUR</name>
<dbReference type="EMBL" id="JAHDVG010000475">
    <property type="protein sequence ID" value="KAH1176117.1"/>
    <property type="molecule type" value="Genomic_DNA"/>
</dbReference>
<feature type="region of interest" description="Disordered" evidence="1">
    <location>
        <begin position="15"/>
        <end position="44"/>
    </location>
</feature>
<dbReference type="AlphaFoldDB" id="A0A9D3XAW0"/>
<accession>A0A9D3XAW0</accession>
<dbReference type="Proteomes" id="UP000827986">
    <property type="component" value="Unassembled WGS sequence"/>
</dbReference>
<sequence length="266" mass="28175">MLCVMPSVQERGDPGCLPSPANTVLEPQRASQHAGAKGQTRSSRIPCNPWEQSWCPRYVVCQGRALQNGALRGSCSSTLVPSSWCPVRCHGASKHLLQPGFTQQGAPSSLSRHSLWIQQAGERRLVPSIWQGASLWPVPVCAPLTVQAKAGSESPAGSPAAGAAGSKAYVLGTVEAEMRRKMVPREGWLLPPGLHPSQVTVPNAKLFEHYSKGLADSNGAAERSLLSSSGSLCFDTGFCVTRLGLFFCRGKAAVSAESSAKDQALQ</sequence>
<keyword evidence="3" id="KW-1185">Reference proteome</keyword>
<reference evidence="2" key="1">
    <citation type="submission" date="2021-09" db="EMBL/GenBank/DDBJ databases">
        <title>The genome of Mauremys mutica provides insights into the evolution of semi-aquatic lifestyle.</title>
        <authorList>
            <person name="Gong S."/>
            <person name="Gao Y."/>
        </authorList>
    </citation>
    <scope>NUCLEOTIDE SEQUENCE</scope>
    <source>
        <strain evidence="2">MM-2020</strain>
        <tissue evidence="2">Muscle</tissue>
    </source>
</reference>
<gene>
    <name evidence="2" type="ORF">KIL84_020851</name>
</gene>